<dbReference type="InterPro" id="IPR018247">
    <property type="entry name" value="EF_Hand_1_Ca_BS"/>
</dbReference>
<dbReference type="GO" id="GO:0005509">
    <property type="term" value="F:calcium ion binding"/>
    <property type="evidence" value="ECO:0007669"/>
    <property type="project" value="InterPro"/>
</dbReference>
<evidence type="ECO:0000256" key="3">
    <source>
        <dbReference type="ARBA" id="ARBA00022837"/>
    </source>
</evidence>
<organism evidence="5 6">
    <name type="scientific">Popillia japonica</name>
    <name type="common">Japanese beetle</name>
    <dbReference type="NCBI Taxonomy" id="7064"/>
    <lineage>
        <taxon>Eukaryota</taxon>
        <taxon>Metazoa</taxon>
        <taxon>Ecdysozoa</taxon>
        <taxon>Arthropoda</taxon>
        <taxon>Hexapoda</taxon>
        <taxon>Insecta</taxon>
        <taxon>Pterygota</taxon>
        <taxon>Neoptera</taxon>
        <taxon>Endopterygota</taxon>
        <taxon>Coleoptera</taxon>
        <taxon>Polyphaga</taxon>
        <taxon>Scarabaeiformia</taxon>
        <taxon>Scarabaeidae</taxon>
        <taxon>Rutelinae</taxon>
        <taxon>Popillia</taxon>
    </lineage>
</organism>
<evidence type="ECO:0000256" key="1">
    <source>
        <dbReference type="ARBA" id="ARBA00022723"/>
    </source>
</evidence>
<dbReference type="SUPFAM" id="SSF47473">
    <property type="entry name" value="EF-hand"/>
    <property type="match status" value="1"/>
</dbReference>
<protein>
    <submittedName>
        <fullName evidence="5">EF-hand domain pair</fullName>
    </submittedName>
</protein>
<keyword evidence="3" id="KW-0106">Calcium</keyword>
<feature type="domain" description="EF-hand" evidence="4">
    <location>
        <begin position="85"/>
        <end position="120"/>
    </location>
</feature>
<dbReference type="Gene3D" id="1.10.238.10">
    <property type="entry name" value="EF-hand"/>
    <property type="match status" value="1"/>
</dbReference>
<evidence type="ECO:0000313" key="5">
    <source>
        <dbReference type="EMBL" id="KAK9686704.1"/>
    </source>
</evidence>
<name>A0AAW1IBV1_POPJA</name>
<dbReference type="PANTHER" id="PTHR23055:SF190">
    <property type="entry name" value="AT17667P-RELATED"/>
    <property type="match status" value="1"/>
</dbReference>
<keyword evidence="1" id="KW-0479">Metal-binding</keyword>
<gene>
    <name evidence="5" type="ORF">QE152_g36997</name>
</gene>
<dbReference type="PROSITE" id="PS00018">
    <property type="entry name" value="EF_HAND_1"/>
    <property type="match status" value="1"/>
</dbReference>
<dbReference type="InterPro" id="IPR011992">
    <property type="entry name" value="EF-hand-dom_pair"/>
</dbReference>
<dbReference type="PROSITE" id="PS50222">
    <property type="entry name" value="EF_HAND_2"/>
    <property type="match status" value="1"/>
</dbReference>
<dbReference type="AlphaFoldDB" id="A0AAW1IBV1"/>
<dbReference type="Pfam" id="PF13499">
    <property type="entry name" value="EF-hand_7"/>
    <property type="match status" value="1"/>
</dbReference>
<dbReference type="PANTHER" id="PTHR23055">
    <property type="entry name" value="CALCIUM BINDING PROTEINS"/>
    <property type="match status" value="1"/>
</dbReference>
<keyword evidence="6" id="KW-1185">Reference proteome</keyword>
<evidence type="ECO:0000313" key="6">
    <source>
        <dbReference type="Proteomes" id="UP001458880"/>
    </source>
</evidence>
<dbReference type="InterPro" id="IPR002048">
    <property type="entry name" value="EF_hand_dom"/>
</dbReference>
<evidence type="ECO:0000256" key="2">
    <source>
        <dbReference type="ARBA" id="ARBA00022737"/>
    </source>
</evidence>
<sequence>MTDDALMDRIFTALEKGTTHPAIISMETWASALSLFLRGTLEEKITHCFMVYDLMGDGMIGRDSMFQLLRTSLISSGSDDDAEEAVKDMIEILTKKMDLDRDGKISYNDYKQSVTNQPMLLECLGNCLPSRLAVHAFATSFTEAVGKV</sequence>
<accession>A0AAW1IBV1</accession>
<evidence type="ECO:0000259" key="4">
    <source>
        <dbReference type="PROSITE" id="PS50222"/>
    </source>
</evidence>
<reference evidence="5 6" key="1">
    <citation type="journal article" date="2024" name="BMC Genomics">
        <title>De novo assembly and annotation of Popillia japonica's genome with initial clues to its potential as an invasive pest.</title>
        <authorList>
            <person name="Cucini C."/>
            <person name="Boschi S."/>
            <person name="Funari R."/>
            <person name="Cardaioli E."/>
            <person name="Iannotti N."/>
            <person name="Marturano G."/>
            <person name="Paoli F."/>
            <person name="Bruttini M."/>
            <person name="Carapelli A."/>
            <person name="Frati F."/>
            <person name="Nardi F."/>
        </authorList>
    </citation>
    <scope>NUCLEOTIDE SEQUENCE [LARGE SCALE GENOMIC DNA]</scope>
    <source>
        <strain evidence="5">DMR45628</strain>
    </source>
</reference>
<keyword evidence="2" id="KW-0677">Repeat</keyword>
<dbReference type="InterPro" id="IPR028846">
    <property type="entry name" value="Recoverin"/>
</dbReference>
<dbReference type="Proteomes" id="UP001458880">
    <property type="component" value="Unassembled WGS sequence"/>
</dbReference>
<comment type="caution">
    <text evidence="5">The sequence shown here is derived from an EMBL/GenBank/DDBJ whole genome shotgun (WGS) entry which is preliminary data.</text>
</comment>
<proteinExistence type="predicted"/>
<dbReference type="EMBL" id="JASPKY010000687">
    <property type="protein sequence ID" value="KAK9686704.1"/>
    <property type="molecule type" value="Genomic_DNA"/>
</dbReference>